<dbReference type="InterPro" id="IPR023214">
    <property type="entry name" value="HAD_sf"/>
</dbReference>
<dbReference type="InterPro" id="IPR023198">
    <property type="entry name" value="PGP-like_dom2"/>
</dbReference>
<dbReference type="Gene3D" id="1.10.150.240">
    <property type="entry name" value="Putative phosphatase, domain 2"/>
    <property type="match status" value="1"/>
</dbReference>
<dbReference type="AlphaFoldDB" id="A0A0K1JMM0"/>
<reference evidence="1 2" key="1">
    <citation type="submission" date="2015-03" db="EMBL/GenBank/DDBJ databases">
        <title>Luteipulveratus halotolerans sp. nov., a novel actinobacterium (Dermacoccaceae) from Sarawak, Malaysia.</title>
        <authorList>
            <person name="Juboi H."/>
            <person name="Basik A."/>
            <person name="Shamsul S.S."/>
            <person name="Arnold P."/>
            <person name="Schmitt E.K."/>
            <person name="Sanglier J.-J."/>
            <person name="Yeo T."/>
        </authorList>
    </citation>
    <scope>NUCLEOTIDE SEQUENCE [LARGE SCALE GENOMIC DNA]</scope>
    <source>
        <strain evidence="1 2">MN07-A0370</strain>
    </source>
</reference>
<dbReference type="Gene3D" id="3.40.50.1000">
    <property type="entry name" value="HAD superfamily/HAD-like"/>
    <property type="match status" value="1"/>
</dbReference>
<dbReference type="PANTHER" id="PTHR43434:SF1">
    <property type="entry name" value="PHOSPHOGLYCOLATE PHOSPHATASE"/>
    <property type="match status" value="1"/>
</dbReference>
<keyword evidence="2" id="KW-1185">Reference proteome</keyword>
<accession>A0A0K1JMM0</accession>
<dbReference type="SFLD" id="SFLDS00003">
    <property type="entry name" value="Haloacid_Dehalogenase"/>
    <property type="match status" value="1"/>
</dbReference>
<dbReference type="OrthoDB" id="9776368at2"/>
<dbReference type="Pfam" id="PF13419">
    <property type="entry name" value="HAD_2"/>
    <property type="match status" value="1"/>
</dbReference>
<dbReference type="PANTHER" id="PTHR43434">
    <property type="entry name" value="PHOSPHOGLYCOLATE PHOSPHATASE"/>
    <property type="match status" value="1"/>
</dbReference>
<dbReference type="EMBL" id="CP011112">
    <property type="protein sequence ID" value="AKU17964.1"/>
    <property type="molecule type" value="Genomic_DNA"/>
</dbReference>
<organism evidence="1 2">
    <name type="scientific">Luteipulveratus mongoliensis</name>
    <dbReference type="NCBI Taxonomy" id="571913"/>
    <lineage>
        <taxon>Bacteria</taxon>
        <taxon>Bacillati</taxon>
        <taxon>Actinomycetota</taxon>
        <taxon>Actinomycetes</taxon>
        <taxon>Micrococcales</taxon>
        <taxon>Dermacoccaceae</taxon>
        <taxon>Luteipulveratus</taxon>
    </lineage>
</organism>
<evidence type="ECO:0008006" key="3">
    <source>
        <dbReference type="Google" id="ProtNLM"/>
    </source>
</evidence>
<evidence type="ECO:0000313" key="1">
    <source>
        <dbReference type="EMBL" id="AKU17964.1"/>
    </source>
</evidence>
<dbReference type="SFLD" id="SFLDG01129">
    <property type="entry name" value="C1.5:_HAD__Beta-PGM__Phosphata"/>
    <property type="match status" value="1"/>
</dbReference>
<sequence>MTDTAELVVGFDLDMTLVDSRAGIVACMHHALGKHGGSATDEELWPLIGAPLYDNLALFLPEEKVEAAAQDYRAAYLIDAVDMTTAMPGSHDLLAAIHERGGRVVVVSAKVQTAITAVLDHVGLSPDEVVGDLFAEAKARGLQEHGATAYVGDHAGDMRAARTAQVPGIGVTTGPHDAATLREAGATYVVDGLADVLALV</sequence>
<dbReference type="InterPro" id="IPR036412">
    <property type="entry name" value="HAD-like_sf"/>
</dbReference>
<evidence type="ECO:0000313" key="2">
    <source>
        <dbReference type="Proteomes" id="UP000066480"/>
    </source>
</evidence>
<dbReference type="STRING" id="571913.VV02_22360"/>
<proteinExistence type="predicted"/>
<dbReference type="GO" id="GO:0008967">
    <property type="term" value="F:phosphoglycolate phosphatase activity"/>
    <property type="evidence" value="ECO:0007669"/>
    <property type="project" value="TreeGrafter"/>
</dbReference>
<dbReference type="GO" id="GO:0005829">
    <property type="term" value="C:cytosol"/>
    <property type="evidence" value="ECO:0007669"/>
    <property type="project" value="TreeGrafter"/>
</dbReference>
<dbReference type="Proteomes" id="UP000066480">
    <property type="component" value="Chromosome"/>
</dbReference>
<dbReference type="PATRIC" id="fig|571913.6.peg.4529"/>
<dbReference type="SUPFAM" id="SSF56784">
    <property type="entry name" value="HAD-like"/>
    <property type="match status" value="1"/>
</dbReference>
<dbReference type="InterPro" id="IPR050155">
    <property type="entry name" value="HAD-like_hydrolase_sf"/>
</dbReference>
<dbReference type="InterPro" id="IPR041492">
    <property type="entry name" value="HAD_2"/>
</dbReference>
<protein>
    <recommendedName>
        <fullName evidence="3">Haloacid dehalogenase</fullName>
    </recommendedName>
</protein>
<dbReference type="KEGG" id="lmoi:VV02_22360"/>
<dbReference type="GO" id="GO:0006281">
    <property type="term" value="P:DNA repair"/>
    <property type="evidence" value="ECO:0007669"/>
    <property type="project" value="TreeGrafter"/>
</dbReference>
<name>A0A0K1JMM0_9MICO</name>
<dbReference type="RefSeq" id="WP_052595203.1">
    <property type="nucleotide sequence ID" value="NZ_CP011112.1"/>
</dbReference>
<gene>
    <name evidence="1" type="ORF">VV02_22360</name>
</gene>